<keyword evidence="5 7" id="KW-1133">Transmembrane helix</keyword>
<proteinExistence type="predicted"/>
<evidence type="ECO:0000256" key="2">
    <source>
        <dbReference type="ARBA" id="ARBA00022475"/>
    </source>
</evidence>
<dbReference type="InterPro" id="IPR004681">
    <property type="entry name" value="TRAP_DctM"/>
</dbReference>
<dbReference type="AlphaFoldDB" id="A0A239JNA7"/>
<keyword evidence="10" id="KW-1185">Reference proteome</keyword>
<feature type="transmembrane region" description="Helical" evidence="7">
    <location>
        <begin position="240"/>
        <end position="256"/>
    </location>
</feature>
<dbReference type="PANTHER" id="PTHR33362:SF5">
    <property type="entry name" value="C4-DICARBOXYLATE TRAP TRANSPORTER LARGE PERMEASE PROTEIN DCTM"/>
    <property type="match status" value="1"/>
</dbReference>
<evidence type="ECO:0000256" key="6">
    <source>
        <dbReference type="ARBA" id="ARBA00023136"/>
    </source>
</evidence>
<name>A0A239JNA7_9FIRM</name>
<evidence type="ECO:0000256" key="1">
    <source>
        <dbReference type="ARBA" id="ARBA00004429"/>
    </source>
</evidence>
<evidence type="ECO:0000256" key="4">
    <source>
        <dbReference type="ARBA" id="ARBA00022692"/>
    </source>
</evidence>
<keyword evidence="6 7" id="KW-0472">Membrane</keyword>
<dbReference type="Proteomes" id="UP000198304">
    <property type="component" value="Unassembled WGS sequence"/>
</dbReference>
<keyword evidence="2" id="KW-1003">Cell membrane</keyword>
<feature type="transmembrane region" description="Helical" evidence="7">
    <location>
        <begin position="109"/>
        <end position="126"/>
    </location>
</feature>
<evidence type="ECO:0000313" key="10">
    <source>
        <dbReference type="Proteomes" id="UP000198304"/>
    </source>
</evidence>
<dbReference type="InterPro" id="IPR010656">
    <property type="entry name" value="DctM"/>
</dbReference>
<feature type="transmembrane region" description="Helical" evidence="7">
    <location>
        <begin position="212"/>
        <end position="234"/>
    </location>
</feature>
<dbReference type="RefSeq" id="WP_089285062.1">
    <property type="nucleotide sequence ID" value="NZ_FZOJ01000037.1"/>
</dbReference>
<evidence type="ECO:0000313" key="9">
    <source>
        <dbReference type="EMBL" id="SNT07290.1"/>
    </source>
</evidence>
<feature type="domain" description="TRAP C4-dicarboxylate transport system permease DctM subunit" evidence="8">
    <location>
        <begin position="7"/>
        <end position="416"/>
    </location>
</feature>
<organism evidence="9 10">
    <name type="scientific">Anaerovirgula multivorans</name>
    <dbReference type="NCBI Taxonomy" id="312168"/>
    <lineage>
        <taxon>Bacteria</taxon>
        <taxon>Bacillati</taxon>
        <taxon>Bacillota</taxon>
        <taxon>Clostridia</taxon>
        <taxon>Peptostreptococcales</taxon>
        <taxon>Natronincolaceae</taxon>
        <taxon>Anaerovirgula</taxon>
    </lineage>
</organism>
<feature type="transmembrane region" description="Helical" evidence="7">
    <location>
        <begin position="80"/>
        <end position="103"/>
    </location>
</feature>
<feature type="transmembrane region" description="Helical" evidence="7">
    <location>
        <begin position="138"/>
        <end position="161"/>
    </location>
</feature>
<feature type="transmembrane region" description="Helical" evidence="7">
    <location>
        <begin position="313"/>
        <end position="330"/>
    </location>
</feature>
<dbReference type="GO" id="GO:0022857">
    <property type="term" value="F:transmembrane transporter activity"/>
    <property type="evidence" value="ECO:0007669"/>
    <property type="project" value="TreeGrafter"/>
</dbReference>
<gene>
    <name evidence="9" type="ORF">SAMN05446037_103721</name>
</gene>
<reference evidence="9 10" key="1">
    <citation type="submission" date="2017-06" db="EMBL/GenBank/DDBJ databases">
        <authorList>
            <person name="Kim H.J."/>
            <person name="Triplett B.A."/>
        </authorList>
    </citation>
    <scope>NUCLEOTIDE SEQUENCE [LARGE SCALE GENOMIC DNA]</scope>
    <source>
        <strain evidence="9 10">SCA</strain>
    </source>
</reference>
<dbReference type="OrthoDB" id="9777699at2"/>
<evidence type="ECO:0000259" key="8">
    <source>
        <dbReference type="Pfam" id="PF06808"/>
    </source>
</evidence>
<sequence length="423" mass="44277">MIAAVLFVSLAILVFINIPISISLGLSSAITLLYAGFPLSSIPSILQATVQKFALLTIPLFVLAGVLMDKGGISKRLIKLANSMIGPIHGGLGYVAVIAAMFFAAISGSGTATVAAIGSILIPAMVKQGYDAGFSSALSAISGSLGTVIPPSITFIIYGMITGVSISNLFLAGIIPGVVFATILCIAVFVSAKKNGWKSDENKSSFKEITTAFGDAIWGLLSPVIVLGGIYSGIFTPTEAAAVAVVYSFIVSKFIYKELTNDKILDTLFSTAKTTGIILLIIMNAGVFSWVLTQQGIAAQLTELALGLTTNKYIMLMVINLIFLAAGCVMDNTSAMYILVPIILPIAQALGIDLTHLGVVIVLNLSIGQVTPPVGPNLYVAADIGKVKFEVICRKIVPLLIMSGIALLIITYVPWFATALLPK</sequence>
<dbReference type="NCBIfam" id="TIGR00786">
    <property type="entry name" value="dctM"/>
    <property type="match status" value="1"/>
</dbReference>
<feature type="transmembrane region" description="Helical" evidence="7">
    <location>
        <begin position="396"/>
        <end position="421"/>
    </location>
</feature>
<evidence type="ECO:0000256" key="5">
    <source>
        <dbReference type="ARBA" id="ARBA00022989"/>
    </source>
</evidence>
<accession>A0A239JNA7</accession>
<keyword evidence="3" id="KW-0997">Cell inner membrane</keyword>
<evidence type="ECO:0000256" key="7">
    <source>
        <dbReference type="SAM" id="Phobius"/>
    </source>
</evidence>
<feature type="transmembrane region" description="Helical" evidence="7">
    <location>
        <begin position="276"/>
        <end position="293"/>
    </location>
</feature>
<dbReference type="PANTHER" id="PTHR33362">
    <property type="entry name" value="SIALIC ACID TRAP TRANSPORTER PERMEASE PROTEIN SIAT-RELATED"/>
    <property type="match status" value="1"/>
</dbReference>
<comment type="subcellular location">
    <subcellularLocation>
        <location evidence="1">Cell inner membrane</location>
        <topology evidence="1">Multi-pass membrane protein</topology>
    </subcellularLocation>
</comment>
<evidence type="ECO:0000256" key="3">
    <source>
        <dbReference type="ARBA" id="ARBA00022519"/>
    </source>
</evidence>
<dbReference type="Pfam" id="PF06808">
    <property type="entry name" value="DctM"/>
    <property type="match status" value="1"/>
</dbReference>
<dbReference type="PIRSF" id="PIRSF006066">
    <property type="entry name" value="HI0050"/>
    <property type="match status" value="1"/>
</dbReference>
<feature type="transmembrane region" description="Helical" evidence="7">
    <location>
        <begin position="167"/>
        <end position="191"/>
    </location>
</feature>
<dbReference type="EMBL" id="FZOJ01000037">
    <property type="protein sequence ID" value="SNT07290.1"/>
    <property type="molecule type" value="Genomic_DNA"/>
</dbReference>
<protein>
    <submittedName>
        <fullName evidence="9">C4-dicarboxylate transporter, DctM subunit</fullName>
    </submittedName>
</protein>
<feature type="transmembrane region" description="Helical" evidence="7">
    <location>
        <begin position="49"/>
        <end position="68"/>
    </location>
</feature>
<dbReference type="GO" id="GO:0005886">
    <property type="term" value="C:plasma membrane"/>
    <property type="evidence" value="ECO:0007669"/>
    <property type="project" value="UniProtKB-SubCell"/>
</dbReference>
<keyword evidence="4 7" id="KW-0812">Transmembrane</keyword>